<reference evidence="1" key="1">
    <citation type="submission" date="2021-06" db="EMBL/GenBank/DDBJ databases">
        <authorList>
            <person name="Kallberg Y."/>
            <person name="Tangrot J."/>
            <person name="Rosling A."/>
        </authorList>
    </citation>
    <scope>NUCLEOTIDE SEQUENCE</scope>
    <source>
        <strain evidence="1">IN212</strain>
    </source>
</reference>
<evidence type="ECO:0000313" key="1">
    <source>
        <dbReference type="EMBL" id="CAG8781493.1"/>
    </source>
</evidence>
<comment type="caution">
    <text evidence="1">The sequence shown here is derived from an EMBL/GenBank/DDBJ whole genome shotgun (WGS) entry which is preliminary data.</text>
</comment>
<dbReference type="AlphaFoldDB" id="A0A9N9JIX8"/>
<accession>A0A9N9JIX8</accession>
<dbReference type="EMBL" id="CAJVPZ010053180">
    <property type="protein sequence ID" value="CAG8781493.1"/>
    <property type="molecule type" value="Genomic_DNA"/>
</dbReference>
<organism evidence="1 2">
    <name type="scientific">Racocetra fulgida</name>
    <dbReference type="NCBI Taxonomy" id="60492"/>
    <lineage>
        <taxon>Eukaryota</taxon>
        <taxon>Fungi</taxon>
        <taxon>Fungi incertae sedis</taxon>
        <taxon>Mucoromycota</taxon>
        <taxon>Glomeromycotina</taxon>
        <taxon>Glomeromycetes</taxon>
        <taxon>Diversisporales</taxon>
        <taxon>Gigasporaceae</taxon>
        <taxon>Racocetra</taxon>
    </lineage>
</organism>
<sequence>KKKRDTNPNEVQNVQIFRCVDEEIKAYLIQDNGPRCVVTDLIVE</sequence>
<dbReference type="Proteomes" id="UP000789396">
    <property type="component" value="Unassembled WGS sequence"/>
</dbReference>
<keyword evidence="2" id="KW-1185">Reference proteome</keyword>
<name>A0A9N9JIX8_9GLOM</name>
<proteinExistence type="predicted"/>
<feature type="non-terminal residue" evidence="1">
    <location>
        <position position="44"/>
    </location>
</feature>
<evidence type="ECO:0000313" key="2">
    <source>
        <dbReference type="Proteomes" id="UP000789396"/>
    </source>
</evidence>
<protein>
    <submittedName>
        <fullName evidence="1">15920_t:CDS:1</fullName>
    </submittedName>
</protein>
<feature type="non-terminal residue" evidence="1">
    <location>
        <position position="1"/>
    </location>
</feature>
<gene>
    <name evidence="1" type="ORF">RFULGI_LOCUS15868</name>
</gene>